<dbReference type="PROSITE" id="PS50928">
    <property type="entry name" value="ABC_TM1"/>
    <property type="match status" value="1"/>
</dbReference>
<evidence type="ECO:0000256" key="1">
    <source>
        <dbReference type="ARBA" id="ARBA00004651"/>
    </source>
</evidence>
<feature type="transmembrane region" description="Helical" evidence="7">
    <location>
        <begin position="195"/>
        <end position="213"/>
    </location>
</feature>
<keyword evidence="2 7" id="KW-0813">Transport</keyword>
<feature type="transmembrane region" description="Helical" evidence="7">
    <location>
        <begin position="7"/>
        <end position="29"/>
    </location>
</feature>
<dbReference type="PANTHER" id="PTHR30465:SF45">
    <property type="entry name" value="BINDING-PROTEIN-DEPENDENT TRANSPORT SYSTEMS INNER MEMBRANE COMPONENT"/>
    <property type="match status" value="1"/>
</dbReference>
<proteinExistence type="inferred from homology"/>
<dbReference type="Pfam" id="PF00528">
    <property type="entry name" value="BPD_transp_1"/>
    <property type="match status" value="1"/>
</dbReference>
<feature type="transmembrane region" description="Helical" evidence="7">
    <location>
        <begin position="84"/>
        <end position="107"/>
    </location>
</feature>
<evidence type="ECO:0000256" key="4">
    <source>
        <dbReference type="ARBA" id="ARBA00022692"/>
    </source>
</evidence>
<dbReference type="Proteomes" id="UP000001137">
    <property type="component" value="Chromosome"/>
</dbReference>
<dbReference type="GO" id="GO:0055085">
    <property type="term" value="P:transmembrane transport"/>
    <property type="evidence" value="ECO:0007669"/>
    <property type="project" value="InterPro"/>
</dbReference>
<sequence length="372" mass="41586">MSLLRALSIRLINLVLILLVVLIIISAVLSGPASQILKSNIERQASEQVTQLMLHHPMTPAQADQLRQKIINQLEAAYGLNQPLVVRVFFILYNIMSFNWGFSYFPSSYGVPSGRVVSIIMSALPGTVILDTLGIMLSALIGIWLGLRAALKYGTKYDRAVTYYGAVDNGIPQWWVAILMILVFAVDLRLMHSPVVFPYGGIVSSQYYNVWLYNPLKALITPQILLNLLYHMVLPMATVLIVNVGGWAYFARSIVLNIAKEDYVFFARIKGLPQGQVVSRYIMRPAMPQILTSIFITIPFVLFGGFLLTEAVFHWWGLGYVLNIAIVGVPSPDMPVILAVTYMSTLLYIILVFILEILYYVLDPRIREGVGG</sequence>
<dbReference type="PRINTS" id="PR00173">
    <property type="entry name" value="EDTRNSPORT"/>
</dbReference>
<feature type="transmembrane region" description="Helical" evidence="7">
    <location>
        <begin position="228"/>
        <end position="250"/>
    </location>
</feature>
<evidence type="ECO:0000256" key="3">
    <source>
        <dbReference type="ARBA" id="ARBA00022475"/>
    </source>
</evidence>
<dbReference type="GeneID" id="5710413"/>
<name>A8MCY0_CALMQ</name>
<dbReference type="EMBL" id="CP000852">
    <property type="protein sequence ID" value="ABW01636.1"/>
    <property type="molecule type" value="Genomic_DNA"/>
</dbReference>
<evidence type="ECO:0000259" key="8">
    <source>
        <dbReference type="PROSITE" id="PS50928"/>
    </source>
</evidence>
<keyword evidence="4 7" id="KW-0812">Transmembrane</keyword>
<keyword evidence="10" id="KW-1185">Reference proteome</keyword>
<evidence type="ECO:0000256" key="2">
    <source>
        <dbReference type="ARBA" id="ARBA00022448"/>
    </source>
</evidence>
<comment type="subcellular location">
    <subcellularLocation>
        <location evidence="1 7">Cell membrane</location>
        <topology evidence="1 7">Multi-pass membrane protein</topology>
    </subcellularLocation>
</comment>
<dbReference type="HOGENOM" id="CLU_036879_1_0_2"/>
<keyword evidence="3" id="KW-1003">Cell membrane</keyword>
<accession>A8MCY0</accession>
<keyword evidence="6 7" id="KW-0472">Membrane</keyword>
<evidence type="ECO:0000313" key="10">
    <source>
        <dbReference type="Proteomes" id="UP000001137"/>
    </source>
</evidence>
<dbReference type="eggNOG" id="arCOG00751">
    <property type="taxonomic scope" value="Archaea"/>
</dbReference>
<feature type="transmembrane region" description="Helical" evidence="7">
    <location>
        <begin position="290"/>
        <end position="316"/>
    </location>
</feature>
<dbReference type="RefSeq" id="WP_012185855.1">
    <property type="nucleotide sequence ID" value="NC_009954.1"/>
</dbReference>
<organism evidence="9 10">
    <name type="scientific">Caldivirga maquilingensis (strain ATCC 700844 / DSM 13496 / JCM 10307 / IC-167)</name>
    <dbReference type="NCBI Taxonomy" id="397948"/>
    <lineage>
        <taxon>Archaea</taxon>
        <taxon>Thermoproteota</taxon>
        <taxon>Thermoprotei</taxon>
        <taxon>Thermoproteales</taxon>
        <taxon>Thermoproteaceae</taxon>
        <taxon>Caldivirga</taxon>
    </lineage>
</organism>
<evidence type="ECO:0000256" key="6">
    <source>
        <dbReference type="ARBA" id="ARBA00023136"/>
    </source>
</evidence>
<dbReference type="CDD" id="cd06261">
    <property type="entry name" value="TM_PBP2"/>
    <property type="match status" value="1"/>
</dbReference>
<dbReference type="AlphaFoldDB" id="A8MCY0"/>
<gene>
    <name evidence="9" type="ordered locus">Cmaq_0801</name>
</gene>
<dbReference type="STRING" id="397948.Cmaq_0801"/>
<feature type="domain" description="ABC transmembrane type-1" evidence="8">
    <location>
        <begin position="124"/>
        <end position="359"/>
    </location>
</feature>
<feature type="transmembrane region" description="Helical" evidence="7">
    <location>
        <begin position="171"/>
        <end position="188"/>
    </location>
</feature>
<evidence type="ECO:0000256" key="5">
    <source>
        <dbReference type="ARBA" id="ARBA00022989"/>
    </source>
</evidence>
<dbReference type="KEGG" id="cma:Cmaq_0801"/>
<evidence type="ECO:0000256" key="7">
    <source>
        <dbReference type="RuleBase" id="RU363032"/>
    </source>
</evidence>
<reference evidence="9 10" key="1">
    <citation type="submission" date="2007-10" db="EMBL/GenBank/DDBJ databases">
        <title>Complete sequence of Caldivirga maquilingensis IC-167.</title>
        <authorList>
            <consortium name="US DOE Joint Genome Institute"/>
            <person name="Copeland A."/>
            <person name="Lucas S."/>
            <person name="Lapidus A."/>
            <person name="Barry K."/>
            <person name="Glavina del Rio T."/>
            <person name="Dalin E."/>
            <person name="Tice H."/>
            <person name="Pitluck S."/>
            <person name="Saunders E."/>
            <person name="Brettin T."/>
            <person name="Bruce D."/>
            <person name="Detter J.C."/>
            <person name="Han C."/>
            <person name="Schmutz J."/>
            <person name="Larimer F."/>
            <person name="Land M."/>
            <person name="Hauser L."/>
            <person name="Kyrpides N."/>
            <person name="Ivanova N."/>
            <person name="Biddle J.F."/>
            <person name="Zhang Z."/>
            <person name="Fitz-Gibbon S.T."/>
            <person name="Lowe T.M."/>
            <person name="Saltikov C."/>
            <person name="House C.H."/>
            <person name="Richardson P."/>
        </authorList>
    </citation>
    <scope>NUCLEOTIDE SEQUENCE [LARGE SCALE GENOMIC DNA]</scope>
    <source>
        <strain evidence="10">ATCC 700844 / DSM 13496 / JCM 10307 / IC-167</strain>
    </source>
</reference>
<dbReference type="InterPro" id="IPR000515">
    <property type="entry name" value="MetI-like"/>
</dbReference>
<dbReference type="PANTHER" id="PTHR30465">
    <property type="entry name" value="INNER MEMBRANE ABC TRANSPORTER"/>
    <property type="match status" value="1"/>
</dbReference>
<dbReference type="OrthoDB" id="44105at2157"/>
<evidence type="ECO:0000313" key="9">
    <source>
        <dbReference type="EMBL" id="ABW01636.1"/>
    </source>
</evidence>
<feature type="transmembrane region" description="Helical" evidence="7">
    <location>
        <begin position="128"/>
        <end position="151"/>
    </location>
</feature>
<keyword evidence="5 7" id="KW-1133">Transmembrane helix</keyword>
<dbReference type="GO" id="GO:0005886">
    <property type="term" value="C:plasma membrane"/>
    <property type="evidence" value="ECO:0007669"/>
    <property type="project" value="UniProtKB-SubCell"/>
</dbReference>
<comment type="similarity">
    <text evidence="7">Belongs to the binding-protein-dependent transport system permease family.</text>
</comment>
<feature type="transmembrane region" description="Helical" evidence="7">
    <location>
        <begin position="336"/>
        <end position="362"/>
    </location>
</feature>
<protein>
    <submittedName>
        <fullName evidence="9">Binding-protein-dependent transport systems inner membrane component</fullName>
    </submittedName>
</protein>